<keyword evidence="4" id="KW-1185">Reference proteome</keyword>
<dbReference type="SUPFAM" id="SSF56112">
    <property type="entry name" value="Protein kinase-like (PK-like)"/>
    <property type="match status" value="1"/>
</dbReference>
<evidence type="ECO:0000313" key="3">
    <source>
        <dbReference type="EMBL" id="GAA4463830.1"/>
    </source>
</evidence>
<evidence type="ECO:0000256" key="1">
    <source>
        <dbReference type="SAM" id="MobiDB-lite"/>
    </source>
</evidence>
<dbReference type="InterPro" id="IPR052898">
    <property type="entry name" value="ACAD10-like"/>
</dbReference>
<dbReference type="InterPro" id="IPR041726">
    <property type="entry name" value="ACAD10_11_N"/>
</dbReference>
<organism evidence="3 4">
    <name type="scientific">Nibrella saemangeumensis</name>
    <dbReference type="NCBI Taxonomy" id="1084526"/>
    <lineage>
        <taxon>Bacteria</taxon>
        <taxon>Pseudomonadati</taxon>
        <taxon>Bacteroidota</taxon>
        <taxon>Cytophagia</taxon>
        <taxon>Cytophagales</taxon>
        <taxon>Spirosomataceae</taxon>
        <taxon>Nibrella</taxon>
    </lineage>
</organism>
<proteinExistence type="predicted"/>
<dbReference type="PANTHER" id="PTHR47829">
    <property type="entry name" value="HYDROLASE, PUTATIVE (AFU_ORTHOLOGUE AFUA_1G12880)-RELATED"/>
    <property type="match status" value="1"/>
</dbReference>
<sequence>MTKTDNYYSPMTNLKSDTPTTVRSGEELDKDALQGYLTTQVPGFGTITDIGQFPGGYSNLTYLLKIEGQEYVLRRPPFGAKEIKGGHDMGREFRVLSMLKAAGYTKIPEPVVFCEDESVLGCPFYVMERVPGIILRAYMAPKLNLLAEQMRQLSEALVDNLVDLHAIAIHQTGLINLGKPDGYIRRQVEGWHKRYLAARTDDLPTMDQLARWLTDTLPTENPPTLIHNDYKYDNVVLNPDDLTDIRAVLDWEMTTVGDPLMDVGTSLSYWAEANDGPFEKSFNLTWLPGNLTRQDFANRYAERSGRDISNLLYYYVFGLFKNAVVIQQIYGRYKKGLTKDERFATLLTGVQALAEKGVRAVDAAKI</sequence>
<dbReference type="EMBL" id="BAABHD010000075">
    <property type="protein sequence ID" value="GAA4463830.1"/>
    <property type="molecule type" value="Genomic_DNA"/>
</dbReference>
<dbReference type="InterPro" id="IPR011009">
    <property type="entry name" value="Kinase-like_dom_sf"/>
</dbReference>
<feature type="region of interest" description="Disordered" evidence="1">
    <location>
        <begin position="1"/>
        <end position="23"/>
    </location>
</feature>
<dbReference type="RefSeq" id="WP_425576786.1">
    <property type="nucleotide sequence ID" value="NZ_BAABHD010000075.1"/>
</dbReference>
<dbReference type="Gene3D" id="3.90.1200.10">
    <property type="match status" value="1"/>
</dbReference>
<dbReference type="Gene3D" id="3.30.200.20">
    <property type="entry name" value="Phosphorylase Kinase, domain 1"/>
    <property type="match status" value="1"/>
</dbReference>
<protein>
    <submittedName>
        <fullName evidence="3">Phosphotransferase family protein</fullName>
    </submittedName>
</protein>
<comment type="caution">
    <text evidence="3">The sequence shown here is derived from an EMBL/GenBank/DDBJ whole genome shotgun (WGS) entry which is preliminary data.</text>
</comment>
<evidence type="ECO:0000259" key="2">
    <source>
        <dbReference type="Pfam" id="PF01636"/>
    </source>
</evidence>
<accession>A0ABP8N9Z5</accession>
<evidence type="ECO:0000313" key="4">
    <source>
        <dbReference type="Proteomes" id="UP001501175"/>
    </source>
</evidence>
<dbReference type="PANTHER" id="PTHR47829:SF1">
    <property type="entry name" value="HAD FAMILY PHOSPHATASE"/>
    <property type="match status" value="1"/>
</dbReference>
<name>A0ABP8N9Z5_9BACT</name>
<dbReference type="CDD" id="cd05154">
    <property type="entry name" value="ACAD10_11_N-like"/>
    <property type="match status" value="1"/>
</dbReference>
<gene>
    <name evidence="3" type="ORF">GCM10023189_42300</name>
</gene>
<dbReference type="Proteomes" id="UP001501175">
    <property type="component" value="Unassembled WGS sequence"/>
</dbReference>
<feature type="domain" description="Aminoglycoside phosphotransferase" evidence="2">
    <location>
        <begin position="50"/>
        <end position="287"/>
    </location>
</feature>
<reference evidence="4" key="1">
    <citation type="journal article" date="2019" name="Int. J. Syst. Evol. Microbiol.">
        <title>The Global Catalogue of Microorganisms (GCM) 10K type strain sequencing project: providing services to taxonomists for standard genome sequencing and annotation.</title>
        <authorList>
            <consortium name="The Broad Institute Genomics Platform"/>
            <consortium name="The Broad Institute Genome Sequencing Center for Infectious Disease"/>
            <person name="Wu L."/>
            <person name="Ma J."/>
        </authorList>
    </citation>
    <scope>NUCLEOTIDE SEQUENCE [LARGE SCALE GENOMIC DNA]</scope>
    <source>
        <strain evidence="4">JCM 17927</strain>
    </source>
</reference>
<dbReference type="InterPro" id="IPR002575">
    <property type="entry name" value="Aminoglycoside_PTrfase"/>
</dbReference>
<dbReference type="Pfam" id="PF01636">
    <property type="entry name" value="APH"/>
    <property type="match status" value="1"/>
</dbReference>